<dbReference type="GO" id="GO:0055086">
    <property type="term" value="P:nucleobase-containing small molecule metabolic process"/>
    <property type="evidence" value="ECO:0007669"/>
    <property type="project" value="UniProtKB-ARBA"/>
</dbReference>
<gene>
    <name evidence="16" type="primary">cdd</name>
    <name evidence="16" type="ORF">HMPREF9498_01187</name>
</gene>
<evidence type="ECO:0000313" key="16">
    <source>
        <dbReference type="EMBL" id="EFM83182.1"/>
    </source>
</evidence>
<feature type="binding site" evidence="13">
    <location>
        <position position="113"/>
    </location>
    <ligand>
        <name>Zn(2+)</name>
        <dbReference type="ChEBI" id="CHEBI:29105"/>
        <note>catalytic</note>
    </ligand>
</feature>
<evidence type="ECO:0000256" key="6">
    <source>
        <dbReference type="ARBA" id="ARBA00022723"/>
    </source>
</evidence>
<comment type="catalytic activity">
    <reaction evidence="10 14">
        <text>2'-deoxycytidine + H2O + H(+) = 2'-deoxyuridine + NH4(+)</text>
        <dbReference type="Rhea" id="RHEA:13433"/>
        <dbReference type="ChEBI" id="CHEBI:15377"/>
        <dbReference type="ChEBI" id="CHEBI:15378"/>
        <dbReference type="ChEBI" id="CHEBI:15698"/>
        <dbReference type="ChEBI" id="CHEBI:16450"/>
        <dbReference type="ChEBI" id="CHEBI:28938"/>
        <dbReference type="EC" id="3.5.4.5"/>
    </reaction>
</comment>
<keyword evidence="6 13" id="KW-0479">Metal-binding</keyword>
<keyword evidence="8 13" id="KW-0862">Zinc</keyword>
<evidence type="ECO:0000256" key="14">
    <source>
        <dbReference type="RuleBase" id="RU364006"/>
    </source>
</evidence>
<dbReference type="AlphaFoldDB" id="A0A125W6M9"/>
<protein>
    <recommendedName>
        <fullName evidence="5 14">Cytidine deaminase</fullName>
        <ecNumber evidence="4 14">3.5.4.5</ecNumber>
    </recommendedName>
    <alternativeName>
        <fullName evidence="9 14">Cytidine aminohydrolase</fullName>
    </alternativeName>
</protein>
<dbReference type="GO" id="GO:0042802">
    <property type="term" value="F:identical protein binding"/>
    <property type="evidence" value="ECO:0007669"/>
    <property type="project" value="UniProtKB-ARBA"/>
</dbReference>
<evidence type="ECO:0000256" key="7">
    <source>
        <dbReference type="ARBA" id="ARBA00022801"/>
    </source>
</evidence>
<feature type="active site" description="Proton donor" evidence="12">
    <location>
        <position position="79"/>
    </location>
</feature>
<dbReference type="RefSeq" id="WP_002387503.1">
    <property type="nucleotide sequence ID" value="NZ_GL454434.1"/>
</dbReference>
<dbReference type="Pfam" id="PF00383">
    <property type="entry name" value="dCMP_cyt_deam_1"/>
    <property type="match status" value="1"/>
</dbReference>
<name>A0A125W6M9_ENTFL</name>
<dbReference type="InterPro" id="IPR016193">
    <property type="entry name" value="Cytidine_deaminase-like"/>
</dbReference>
<dbReference type="PANTHER" id="PTHR11644">
    <property type="entry name" value="CYTIDINE DEAMINASE"/>
    <property type="match status" value="1"/>
</dbReference>
<evidence type="ECO:0000256" key="12">
    <source>
        <dbReference type="PIRSR" id="PIRSR606262-1"/>
    </source>
</evidence>
<dbReference type="NCBIfam" id="NF004064">
    <property type="entry name" value="PRK05578.1"/>
    <property type="match status" value="1"/>
</dbReference>
<dbReference type="PROSITE" id="PS51747">
    <property type="entry name" value="CYT_DCMP_DEAMINASES_2"/>
    <property type="match status" value="1"/>
</dbReference>
<dbReference type="GO" id="GO:0005829">
    <property type="term" value="C:cytosol"/>
    <property type="evidence" value="ECO:0007669"/>
    <property type="project" value="TreeGrafter"/>
</dbReference>
<dbReference type="Proteomes" id="UP000004846">
    <property type="component" value="Unassembled WGS sequence"/>
</dbReference>
<sequence length="154" mass="16818">MFLAQLAKGINSYFKLNEGVAKKMTVKQEWLDCAVEALAHAYVPYSNFPVGACLVTADGKMYQGVNIENASFGLTNCAERTAIFKAISEDERTFQHLVVAGNTEAPISPCGACRQVMAEFFDPQMPVTLVGKDGATKTMTVEALLPYSFTDKDF</sequence>
<dbReference type="CDD" id="cd01283">
    <property type="entry name" value="cytidine_deaminase"/>
    <property type="match status" value="1"/>
</dbReference>
<accession>A0A125W6M9</accession>
<comment type="caution">
    <text evidence="16">The sequence shown here is derived from an EMBL/GenBank/DDBJ whole genome shotgun (WGS) entry which is preliminary data.</text>
</comment>
<dbReference type="InterPro" id="IPR016192">
    <property type="entry name" value="APOBEC/CMP_deaminase_Zn-bd"/>
</dbReference>
<dbReference type="GO" id="GO:0004126">
    <property type="term" value="F:cytidine deaminase activity"/>
    <property type="evidence" value="ECO:0007669"/>
    <property type="project" value="UniProtKB-UniRule"/>
</dbReference>
<dbReference type="PANTHER" id="PTHR11644:SF2">
    <property type="entry name" value="CYTIDINE DEAMINASE"/>
    <property type="match status" value="1"/>
</dbReference>
<reference evidence="16 17" key="1">
    <citation type="submission" date="2010-07" db="EMBL/GenBank/DDBJ databases">
        <authorList>
            <person name="Sid Ahmed O."/>
        </authorList>
    </citation>
    <scope>NUCLEOTIDE SEQUENCE [LARGE SCALE GENOMIC DNA]</scope>
    <source>
        <strain evidence="16 17">TX4248</strain>
    </source>
</reference>
<evidence type="ECO:0000256" key="1">
    <source>
        <dbReference type="ARBA" id="ARBA00001947"/>
    </source>
</evidence>
<proteinExistence type="inferred from homology"/>
<comment type="similarity">
    <text evidence="3 14">Belongs to the cytidine and deoxycytidylate deaminase family.</text>
</comment>
<dbReference type="GO" id="GO:0072527">
    <property type="term" value="P:pyrimidine-containing compound metabolic process"/>
    <property type="evidence" value="ECO:0007669"/>
    <property type="project" value="UniProtKB-ARBA"/>
</dbReference>
<feature type="binding site" evidence="13">
    <location>
        <position position="77"/>
    </location>
    <ligand>
        <name>Zn(2+)</name>
        <dbReference type="ChEBI" id="CHEBI:29105"/>
        <note>catalytic</note>
    </ligand>
</feature>
<evidence type="ECO:0000256" key="2">
    <source>
        <dbReference type="ARBA" id="ARBA00003949"/>
    </source>
</evidence>
<dbReference type="InterPro" id="IPR002125">
    <property type="entry name" value="CMP_dCMP_dom"/>
</dbReference>
<comment type="cofactor">
    <cofactor evidence="1 13 14">
        <name>Zn(2+)</name>
        <dbReference type="ChEBI" id="CHEBI:29105"/>
    </cofactor>
</comment>
<keyword evidence="7 14" id="KW-0378">Hydrolase</keyword>
<evidence type="ECO:0000313" key="17">
    <source>
        <dbReference type="Proteomes" id="UP000004846"/>
    </source>
</evidence>
<evidence type="ECO:0000256" key="9">
    <source>
        <dbReference type="ARBA" id="ARBA00032005"/>
    </source>
</evidence>
<evidence type="ECO:0000256" key="10">
    <source>
        <dbReference type="ARBA" id="ARBA00049252"/>
    </source>
</evidence>
<dbReference type="NCBIfam" id="TIGR01354">
    <property type="entry name" value="cyt_deam_tetra"/>
    <property type="match status" value="1"/>
</dbReference>
<dbReference type="InterPro" id="IPR050202">
    <property type="entry name" value="Cyt/Deoxycyt_deaminase"/>
</dbReference>
<dbReference type="Gene3D" id="3.40.140.10">
    <property type="entry name" value="Cytidine Deaminase, domain 2"/>
    <property type="match status" value="1"/>
</dbReference>
<evidence type="ECO:0000256" key="13">
    <source>
        <dbReference type="PIRSR" id="PIRSR606262-3"/>
    </source>
</evidence>
<dbReference type="InterPro" id="IPR006262">
    <property type="entry name" value="Cyt_deam_tetra"/>
</dbReference>
<dbReference type="GO" id="GO:0008270">
    <property type="term" value="F:zinc ion binding"/>
    <property type="evidence" value="ECO:0007669"/>
    <property type="project" value="UniProtKB-UniRule"/>
</dbReference>
<dbReference type="EC" id="3.5.4.5" evidence="4 14"/>
<dbReference type="SUPFAM" id="SSF53927">
    <property type="entry name" value="Cytidine deaminase-like"/>
    <property type="match status" value="1"/>
</dbReference>
<evidence type="ECO:0000256" key="5">
    <source>
        <dbReference type="ARBA" id="ARBA00018266"/>
    </source>
</evidence>
<evidence type="ECO:0000256" key="11">
    <source>
        <dbReference type="ARBA" id="ARBA00049558"/>
    </source>
</evidence>
<evidence type="ECO:0000256" key="8">
    <source>
        <dbReference type="ARBA" id="ARBA00022833"/>
    </source>
</evidence>
<dbReference type="FunFam" id="3.40.140.10:FF:000008">
    <property type="entry name" value="Cytidine deaminase"/>
    <property type="match status" value="1"/>
</dbReference>
<dbReference type="EMBL" id="AEBR01000031">
    <property type="protein sequence ID" value="EFM83182.1"/>
    <property type="molecule type" value="Genomic_DNA"/>
</dbReference>
<feature type="domain" description="CMP/dCMP-type deaminase" evidence="15">
    <location>
        <begin position="25"/>
        <end position="152"/>
    </location>
</feature>
<organism evidence="16 17">
    <name type="scientific">Enterococcus faecalis TX4248</name>
    <dbReference type="NCBI Taxonomy" id="749495"/>
    <lineage>
        <taxon>Bacteria</taxon>
        <taxon>Bacillati</taxon>
        <taxon>Bacillota</taxon>
        <taxon>Bacilli</taxon>
        <taxon>Lactobacillales</taxon>
        <taxon>Enterococcaceae</taxon>
        <taxon>Enterococcus</taxon>
    </lineage>
</organism>
<evidence type="ECO:0000259" key="15">
    <source>
        <dbReference type="PROSITE" id="PS51747"/>
    </source>
</evidence>
<dbReference type="PROSITE" id="PS00903">
    <property type="entry name" value="CYT_DCMP_DEAMINASES_1"/>
    <property type="match status" value="1"/>
</dbReference>
<dbReference type="HOGENOM" id="CLU_097262_0_1_9"/>
<evidence type="ECO:0000256" key="3">
    <source>
        <dbReference type="ARBA" id="ARBA00006576"/>
    </source>
</evidence>
<comment type="function">
    <text evidence="2 14">This enzyme scavenges exogenous and endogenous cytidine and 2'-deoxycytidine for UMP synthesis.</text>
</comment>
<comment type="catalytic activity">
    <reaction evidence="11 14">
        <text>cytidine + H2O + H(+) = uridine + NH4(+)</text>
        <dbReference type="Rhea" id="RHEA:16069"/>
        <dbReference type="ChEBI" id="CHEBI:15377"/>
        <dbReference type="ChEBI" id="CHEBI:15378"/>
        <dbReference type="ChEBI" id="CHEBI:16704"/>
        <dbReference type="ChEBI" id="CHEBI:17562"/>
        <dbReference type="ChEBI" id="CHEBI:28938"/>
        <dbReference type="EC" id="3.5.4.5"/>
    </reaction>
</comment>
<feature type="binding site" evidence="13">
    <location>
        <position position="110"/>
    </location>
    <ligand>
        <name>Zn(2+)</name>
        <dbReference type="ChEBI" id="CHEBI:29105"/>
        <note>catalytic</note>
    </ligand>
</feature>
<evidence type="ECO:0000256" key="4">
    <source>
        <dbReference type="ARBA" id="ARBA00012783"/>
    </source>
</evidence>